<keyword evidence="1" id="KW-0812">Transmembrane</keyword>
<feature type="transmembrane region" description="Helical" evidence="1">
    <location>
        <begin position="75"/>
        <end position="93"/>
    </location>
</feature>
<organism evidence="2 3">
    <name type="scientific">Nocardia rhamnosiphila</name>
    <dbReference type="NCBI Taxonomy" id="426716"/>
    <lineage>
        <taxon>Bacteria</taxon>
        <taxon>Bacillati</taxon>
        <taxon>Actinomycetota</taxon>
        <taxon>Actinomycetes</taxon>
        <taxon>Mycobacteriales</taxon>
        <taxon>Nocardiaceae</taxon>
        <taxon>Nocardia</taxon>
    </lineage>
</organism>
<evidence type="ECO:0000256" key="1">
    <source>
        <dbReference type="SAM" id="Phobius"/>
    </source>
</evidence>
<sequence>MEKTLRWLCWTMGVVCVLIGIAHIVIGPGAVPDTGALTATDDNQSRFFGAIFAGYGLAWIQAVRRSPLDRSAVRWLAGIMFVGGLARFFSVAAHGWPHGFVIGLTVLELVLPPVYFWLARGIETRPISVTAPA</sequence>
<feature type="transmembrane region" description="Helical" evidence="1">
    <location>
        <begin position="7"/>
        <end position="26"/>
    </location>
</feature>
<keyword evidence="1" id="KW-0472">Membrane</keyword>
<keyword evidence="3" id="KW-1185">Reference proteome</keyword>
<dbReference type="InterPro" id="IPR025597">
    <property type="entry name" value="DUF4345"/>
</dbReference>
<evidence type="ECO:0000313" key="3">
    <source>
        <dbReference type="Proteomes" id="UP001550628"/>
    </source>
</evidence>
<gene>
    <name evidence="2" type="ORF">ABZ510_12595</name>
</gene>
<feature type="transmembrane region" description="Helical" evidence="1">
    <location>
        <begin position="99"/>
        <end position="118"/>
    </location>
</feature>
<dbReference type="RefSeq" id="WP_356957070.1">
    <property type="nucleotide sequence ID" value="NZ_JBEYBD010000008.1"/>
</dbReference>
<keyword evidence="1" id="KW-1133">Transmembrane helix</keyword>
<dbReference type="Proteomes" id="UP001550628">
    <property type="component" value="Unassembled WGS sequence"/>
</dbReference>
<dbReference type="EMBL" id="JBEYBF010000007">
    <property type="protein sequence ID" value="MEU1952694.1"/>
    <property type="molecule type" value="Genomic_DNA"/>
</dbReference>
<evidence type="ECO:0000313" key="2">
    <source>
        <dbReference type="EMBL" id="MEU1952694.1"/>
    </source>
</evidence>
<reference evidence="2 3" key="1">
    <citation type="submission" date="2024-06" db="EMBL/GenBank/DDBJ databases">
        <title>The Natural Products Discovery Center: Release of the First 8490 Sequenced Strains for Exploring Actinobacteria Biosynthetic Diversity.</title>
        <authorList>
            <person name="Kalkreuter E."/>
            <person name="Kautsar S.A."/>
            <person name="Yang D."/>
            <person name="Bader C.D."/>
            <person name="Teijaro C.N."/>
            <person name="Fluegel L."/>
            <person name="Davis C.M."/>
            <person name="Simpson J.R."/>
            <person name="Lauterbach L."/>
            <person name="Steele A.D."/>
            <person name="Gui C."/>
            <person name="Meng S."/>
            <person name="Li G."/>
            <person name="Viehrig K."/>
            <person name="Ye F."/>
            <person name="Su P."/>
            <person name="Kiefer A.F."/>
            <person name="Nichols A."/>
            <person name="Cepeda A.J."/>
            <person name="Yan W."/>
            <person name="Fan B."/>
            <person name="Jiang Y."/>
            <person name="Adhikari A."/>
            <person name="Zheng C.-J."/>
            <person name="Schuster L."/>
            <person name="Cowan T.M."/>
            <person name="Smanski M.J."/>
            <person name="Chevrette M.G."/>
            <person name="De Carvalho L.P.S."/>
            <person name="Shen B."/>
        </authorList>
    </citation>
    <scope>NUCLEOTIDE SEQUENCE [LARGE SCALE GENOMIC DNA]</scope>
    <source>
        <strain evidence="2 3">NPDC019708</strain>
    </source>
</reference>
<accession>A0ABV2WP79</accession>
<proteinExistence type="predicted"/>
<comment type="caution">
    <text evidence="2">The sequence shown here is derived from an EMBL/GenBank/DDBJ whole genome shotgun (WGS) entry which is preliminary data.</text>
</comment>
<name>A0ABV2WP79_9NOCA</name>
<protein>
    <submittedName>
        <fullName evidence="2">DUF4345 domain-containing protein</fullName>
    </submittedName>
</protein>
<dbReference type="Pfam" id="PF14248">
    <property type="entry name" value="DUF4345"/>
    <property type="match status" value="1"/>
</dbReference>
<feature type="transmembrane region" description="Helical" evidence="1">
    <location>
        <begin position="46"/>
        <end position="63"/>
    </location>
</feature>